<accession>A0A1I3STZ1</accession>
<evidence type="ECO:0000256" key="1">
    <source>
        <dbReference type="SAM" id="Phobius"/>
    </source>
</evidence>
<feature type="transmembrane region" description="Helical" evidence="1">
    <location>
        <begin position="128"/>
        <end position="146"/>
    </location>
</feature>
<sequence length="339" mass="36688">MKERLIRPFGTGSGQATLLARIPTDLTGLTAFVLLAAVLLAAVDIASPVVRALVGFPLLFLAPGYAVVSVLFPRGVRADRAERLPVIGQTETVTETERVALAFGLSFAVLPLLGLAMAAIGWQYTTAAVVWSVTGFVLLAIAVATVRRARVSSAERYRFELGRKLGALRAGLFDSRASVTAINLLLVVSMVVAVTAVGYALVAPQNDEQYTDLRLLTETDDGEYVAGDLPDTVDSDESIPLVVTVENQEGDHEEYTAVVQEQWVDDGDVLERTELRQIDYSLGDGTTGHGDRTVTPEADAGEVRIAVMLFDDDVPETPTADDAYRYTHFWIEIEDDDLE</sequence>
<dbReference type="GeneID" id="14210271"/>
<dbReference type="EMBL" id="FORO01000046">
    <property type="protein sequence ID" value="SFJ61309.1"/>
    <property type="molecule type" value="Genomic_DNA"/>
</dbReference>
<protein>
    <submittedName>
        <fullName evidence="3">Uncharacterized membrane protein</fullName>
    </submittedName>
</protein>
<dbReference type="Pfam" id="PF07760">
    <property type="entry name" value="DUF1616"/>
    <property type="match status" value="1"/>
</dbReference>
<organism evidence="3 4">
    <name type="scientific">Natronobacterium gregoryi</name>
    <dbReference type="NCBI Taxonomy" id="44930"/>
    <lineage>
        <taxon>Archaea</taxon>
        <taxon>Methanobacteriati</taxon>
        <taxon>Methanobacteriota</taxon>
        <taxon>Stenosarchaea group</taxon>
        <taxon>Halobacteria</taxon>
        <taxon>Halobacteriales</taxon>
        <taxon>Natrialbaceae</taxon>
        <taxon>Natronobacterium</taxon>
    </lineage>
</organism>
<dbReference type="AlphaFoldDB" id="A0A1I3STZ1"/>
<dbReference type="Proteomes" id="UP000182829">
    <property type="component" value="Unassembled WGS sequence"/>
</dbReference>
<feature type="domain" description="DUF1616" evidence="2">
    <location>
        <begin position="30"/>
        <end position="332"/>
    </location>
</feature>
<dbReference type="OMA" id="MAGNQKF"/>
<evidence type="ECO:0000259" key="2">
    <source>
        <dbReference type="Pfam" id="PF07760"/>
    </source>
</evidence>
<dbReference type="RefSeq" id="WP_005575591.1">
    <property type="nucleotide sequence ID" value="NZ_FORO01000046.1"/>
</dbReference>
<keyword evidence="1" id="KW-0812">Transmembrane</keyword>
<feature type="transmembrane region" description="Helical" evidence="1">
    <location>
        <begin position="52"/>
        <end position="73"/>
    </location>
</feature>
<dbReference type="InterPro" id="IPR011674">
    <property type="entry name" value="DUF1616"/>
</dbReference>
<evidence type="ECO:0000313" key="4">
    <source>
        <dbReference type="Proteomes" id="UP000182829"/>
    </source>
</evidence>
<reference evidence="3 4" key="1">
    <citation type="submission" date="2016-10" db="EMBL/GenBank/DDBJ databases">
        <authorList>
            <person name="de Groot N.N."/>
        </authorList>
    </citation>
    <scope>NUCLEOTIDE SEQUENCE [LARGE SCALE GENOMIC DNA]</scope>
    <source>
        <strain evidence="3 4">SP2</strain>
    </source>
</reference>
<feature type="transmembrane region" description="Helical" evidence="1">
    <location>
        <begin position="179"/>
        <end position="202"/>
    </location>
</feature>
<keyword evidence="1" id="KW-1133">Transmembrane helix</keyword>
<dbReference type="OrthoDB" id="82282at2157"/>
<gene>
    <name evidence="3" type="ORF">SAMN05443661_1466</name>
</gene>
<keyword evidence="1" id="KW-0472">Membrane</keyword>
<evidence type="ECO:0000313" key="3">
    <source>
        <dbReference type="EMBL" id="SFJ61309.1"/>
    </source>
</evidence>
<name>A0A1I3STZ1_9EURY</name>
<feature type="transmembrane region" description="Helical" evidence="1">
    <location>
        <begin position="99"/>
        <end position="122"/>
    </location>
</feature>
<proteinExistence type="predicted"/>
<feature type="transmembrane region" description="Helical" evidence="1">
    <location>
        <begin position="26"/>
        <end position="46"/>
    </location>
</feature>